<evidence type="ECO:0000313" key="2">
    <source>
        <dbReference type="EMBL" id="QHU05203.1"/>
    </source>
</evidence>
<feature type="transmembrane region" description="Helical" evidence="1">
    <location>
        <begin position="6"/>
        <end position="23"/>
    </location>
</feature>
<keyword evidence="1" id="KW-1133">Transmembrane helix</keyword>
<organism evidence="2">
    <name type="scientific">viral metagenome</name>
    <dbReference type="NCBI Taxonomy" id="1070528"/>
    <lineage>
        <taxon>unclassified sequences</taxon>
        <taxon>metagenomes</taxon>
        <taxon>organismal metagenomes</taxon>
    </lineage>
</organism>
<keyword evidence="1" id="KW-0812">Transmembrane</keyword>
<dbReference type="AlphaFoldDB" id="A0A6C0JIK7"/>
<sequence length="84" mass="10199">MIFYYYIEISCTVILIMLAKYCCCFSKTENKSINDPLLIEEIYQEKDEQLAKSEKRVQFQKEQEYYQIIKEARQLENKLNKVKN</sequence>
<protein>
    <submittedName>
        <fullName evidence="2">Uncharacterized protein</fullName>
    </submittedName>
</protein>
<reference evidence="2" key="1">
    <citation type="journal article" date="2020" name="Nature">
        <title>Giant virus diversity and host interactions through global metagenomics.</title>
        <authorList>
            <person name="Schulz F."/>
            <person name="Roux S."/>
            <person name="Paez-Espino D."/>
            <person name="Jungbluth S."/>
            <person name="Walsh D.A."/>
            <person name="Denef V.J."/>
            <person name="McMahon K.D."/>
            <person name="Konstantinidis K.T."/>
            <person name="Eloe-Fadrosh E.A."/>
            <person name="Kyrpides N.C."/>
            <person name="Woyke T."/>
        </authorList>
    </citation>
    <scope>NUCLEOTIDE SEQUENCE</scope>
    <source>
        <strain evidence="2">GVMAG-M-3300027708-5</strain>
    </source>
</reference>
<evidence type="ECO:0000256" key="1">
    <source>
        <dbReference type="SAM" id="Phobius"/>
    </source>
</evidence>
<dbReference type="EMBL" id="MN740409">
    <property type="protein sequence ID" value="QHU05203.1"/>
    <property type="molecule type" value="Genomic_DNA"/>
</dbReference>
<accession>A0A6C0JIK7</accession>
<name>A0A6C0JIK7_9ZZZZ</name>
<keyword evidence="1" id="KW-0472">Membrane</keyword>
<proteinExistence type="predicted"/>